<proteinExistence type="predicted"/>
<protein>
    <submittedName>
        <fullName evidence="1">Uncharacterized protein</fullName>
    </submittedName>
</protein>
<sequence>MDVEGLKSRLAEANQEHLMKYWDQLSDSEKSQLYNELNHLDFKEINGFFKSAMEDLASASEKLDDLLEPLPKEVCGRVVNTQQEDLLQYDVDGMYMISESFIT</sequence>
<organism evidence="1 2">
    <name type="scientific">Magallana gigas</name>
    <name type="common">Pacific oyster</name>
    <name type="synonym">Crassostrea gigas</name>
    <dbReference type="NCBI Taxonomy" id="29159"/>
    <lineage>
        <taxon>Eukaryota</taxon>
        <taxon>Metazoa</taxon>
        <taxon>Spiralia</taxon>
        <taxon>Lophotrochozoa</taxon>
        <taxon>Mollusca</taxon>
        <taxon>Bivalvia</taxon>
        <taxon>Autobranchia</taxon>
        <taxon>Pteriomorphia</taxon>
        <taxon>Ostreida</taxon>
        <taxon>Ostreoidea</taxon>
        <taxon>Ostreidae</taxon>
        <taxon>Magallana</taxon>
    </lineage>
</organism>
<dbReference type="InterPro" id="IPR029044">
    <property type="entry name" value="Nucleotide-diphossugar_trans"/>
</dbReference>
<dbReference type="SUPFAM" id="SSF53448">
    <property type="entry name" value="Nucleotide-diphospho-sugar transferases"/>
    <property type="match status" value="1"/>
</dbReference>
<dbReference type="Proteomes" id="UP000005408">
    <property type="component" value="Unassembled WGS sequence"/>
</dbReference>
<dbReference type="Gene3D" id="3.90.550.10">
    <property type="entry name" value="Spore Coat Polysaccharide Biosynthesis Protein SpsA, Chain A"/>
    <property type="match status" value="1"/>
</dbReference>
<reference evidence="1" key="1">
    <citation type="submission" date="2022-08" db="UniProtKB">
        <authorList>
            <consortium name="EnsemblMetazoa"/>
        </authorList>
    </citation>
    <scope>IDENTIFICATION</scope>
    <source>
        <strain evidence="1">05x7-T-G4-1.051#20</strain>
    </source>
</reference>
<dbReference type="EnsemblMetazoa" id="G6320.2">
    <property type="protein sequence ID" value="G6320.2:cds"/>
    <property type="gene ID" value="G6320"/>
</dbReference>
<evidence type="ECO:0000313" key="1">
    <source>
        <dbReference type="EnsemblMetazoa" id="G6320.2:cds"/>
    </source>
</evidence>
<name>A0A8W8NIB7_MAGGI</name>
<keyword evidence="2" id="KW-1185">Reference proteome</keyword>
<evidence type="ECO:0000313" key="2">
    <source>
        <dbReference type="Proteomes" id="UP000005408"/>
    </source>
</evidence>
<dbReference type="AlphaFoldDB" id="A0A8W8NIB7"/>
<accession>A0A8W8NIB7</accession>